<comment type="caution">
    <text evidence="1">The sequence shown here is derived from an EMBL/GenBank/DDBJ whole genome shotgun (WGS) entry which is preliminary data.</text>
</comment>
<evidence type="ECO:0000313" key="1">
    <source>
        <dbReference type="EMBL" id="KAF7637419.1"/>
    </source>
</evidence>
<evidence type="ECO:0000313" key="2">
    <source>
        <dbReference type="Proteomes" id="UP000605970"/>
    </source>
</evidence>
<dbReference type="OrthoDB" id="10507532at2759"/>
<reference evidence="1" key="1">
    <citation type="journal article" date="2020" name="Ecol. Evol.">
        <title>Genome structure and content of the rice root-knot nematode (Meloidogyne graminicola).</title>
        <authorList>
            <person name="Phan N.T."/>
            <person name="Danchin E.G.J."/>
            <person name="Klopp C."/>
            <person name="Perfus-Barbeoch L."/>
            <person name="Kozlowski D.K."/>
            <person name="Koutsovoulos G.D."/>
            <person name="Lopez-Roques C."/>
            <person name="Bouchez O."/>
            <person name="Zahm M."/>
            <person name="Besnard G."/>
            <person name="Bellafiore S."/>
        </authorList>
    </citation>
    <scope>NUCLEOTIDE SEQUENCE</scope>
    <source>
        <strain evidence="1">VN-18</strain>
    </source>
</reference>
<protein>
    <submittedName>
        <fullName evidence="1">Uncharacterized protein</fullName>
    </submittedName>
</protein>
<dbReference type="EMBL" id="JABEBT010000020">
    <property type="protein sequence ID" value="KAF7637419.1"/>
    <property type="molecule type" value="Genomic_DNA"/>
</dbReference>
<dbReference type="AlphaFoldDB" id="A0A8S9ZUX7"/>
<proteinExistence type="predicted"/>
<organism evidence="1 2">
    <name type="scientific">Meloidogyne graminicola</name>
    <dbReference type="NCBI Taxonomy" id="189291"/>
    <lineage>
        <taxon>Eukaryota</taxon>
        <taxon>Metazoa</taxon>
        <taxon>Ecdysozoa</taxon>
        <taxon>Nematoda</taxon>
        <taxon>Chromadorea</taxon>
        <taxon>Rhabditida</taxon>
        <taxon>Tylenchina</taxon>
        <taxon>Tylenchomorpha</taxon>
        <taxon>Tylenchoidea</taxon>
        <taxon>Meloidogynidae</taxon>
        <taxon>Meloidogyninae</taxon>
        <taxon>Meloidogyne</taxon>
    </lineage>
</organism>
<accession>A0A8S9ZUX7</accession>
<dbReference type="Proteomes" id="UP000605970">
    <property type="component" value="Unassembled WGS sequence"/>
</dbReference>
<name>A0A8S9ZUX7_9BILA</name>
<sequence>MTIKKESLSNKQENVVFHSFYGYYCFSITFCYNSIHSNVLNCFPLLLQKDWPSEKVRANETGYGTLSAIKPDKLFPEHGPGSKNDNSNNKPVVKRYIIFDGSKVIR</sequence>
<keyword evidence="2" id="KW-1185">Reference proteome</keyword>
<gene>
    <name evidence="1" type="ORF">Mgra_00003163</name>
</gene>